<sequence length="211" mass="24527">MSLQQVPHEFKRFMAREAMLDDELWTAAWLRAESHREDQEGDRYAENLKRKFAEQEFSSMKRRCKGQYGPRCMCIVTVWMDWDNVKHLVPRSVVGTLDLSIRRLSLGETFPGERVRPPFFCRIEGTRHNSTYGYIANLCVAKSARCQGIATSMMKFTIELAKASGVEQVYAHVHRHNRSARELYSKLGFKIVAEATDQLEEEKQYLLCLDI</sequence>
<name>A0ACB9RKL2_9MYRT</name>
<comment type="caution">
    <text evidence="1">The sequence shown here is derived from an EMBL/GenBank/DDBJ whole genome shotgun (WGS) entry which is preliminary data.</text>
</comment>
<keyword evidence="2" id="KW-1185">Reference proteome</keyword>
<dbReference type="EMBL" id="CM042883">
    <property type="protein sequence ID" value="KAI4376492.1"/>
    <property type="molecule type" value="Genomic_DNA"/>
</dbReference>
<evidence type="ECO:0000313" key="2">
    <source>
        <dbReference type="Proteomes" id="UP001057402"/>
    </source>
</evidence>
<accession>A0ACB9RKL2</accession>
<evidence type="ECO:0000313" key="1">
    <source>
        <dbReference type="EMBL" id="KAI4376492.1"/>
    </source>
</evidence>
<reference evidence="2" key="1">
    <citation type="journal article" date="2023" name="Front. Plant Sci.">
        <title>Chromosomal-level genome assembly of Melastoma candidum provides insights into trichome evolution.</title>
        <authorList>
            <person name="Zhong Y."/>
            <person name="Wu W."/>
            <person name="Sun C."/>
            <person name="Zou P."/>
            <person name="Liu Y."/>
            <person name="Dai S."/>
            <person name="Zhou R."/>
        </authorList>
    </citation>
    <scope>NUCLEOTIDE SEQUENCE [LARGE SCALE GENOMIC DNA]</scope>
</reference>
<organism evidence="1 2">
    <name type="scientific">Melastoma candidum</name>
    <dbReference type="NCBI Taxonomy" id="119954"/>
    <lineage>
        <taxon>Eukaryota</taxon>
        <taxon>Viridiplantae</taxon>
        <taxon>Streptophyta</taxon>
        <taxon>Embryophyta</taxon>
        <taxon>Tracheophyta</taxon>
        <taxon>Spermatophyta</taxon>
        <taxon>Magnoliopsida</taxon>
        <taxon>eudicotyledons</taxon>
        <taxon>Gunneridae</taxon>
        <taxon>Pentapetalae</taxon>
        <taxon>rosids</taxon>
        <taxon>malvids</taxon>
        <taxon>Myrtales</taxon>
        <taxon>Melastomataceae</taxon>
        <taxon>Melastomatoideae</taxon>
        <taxon>Melastomateae</taxon>
        <taxon>Melastoma</taxon>
    </lineage>
</organism>
<gene>
    <name evidence="1" type="ORF">MLD38_014248</name>
</gene>
<dbReference type="Proteomes" id="UP001057402">
    <property type="component" value="Chromosome 4"/>
</dbReference>
<proteinExistence type="predicted"/>
<protein>
    <submittedName>
        <fullName evidence="1">Uncharacterized protein</fullName>
    </submittedName>
</protein>